<sequence length="305" mass="33131">MSDYLTKSVTNDGMFRAYAITATDTVQEAQERHKTWPTASAVLGRSLVGGVLLASSVLKGKETMTIKIQGDGPAGMIVVDADANGNVKGYMHNPNVDIPLNEHHKLDVGGAVGKNGFMQVMKSLGGNEPYTSEVQLVSGEIGDDFTYYLAQSEQIPSAVGVSVYVNDDNNIGAAGGYLIQVMPGASDDAISKLEKRLKSLPMISELILSKQKPEDILKLIFGEDNLKILDNMPVQFKCDCSKQKFADKIIGIGSKEINSIIEEDHGAKVVCNFCQNVYDYSEDDLKAMKVLADARKNTKKDNDKE</sequence>
<keyword evidence="3 6" id="KW-1015">Disulfide bond</keyword>
<dbReference type="EMBL" id="JAJIAO010000008">
    <property type="protein sequence ID" value="MCK8625148.1"/>
    <property type="molecule type" value="Genomic_DNA"/>
</dbReference>
<comment type="similarity">
    <text evidence="6">Belongs to the HSP33 family.</text>
</comment>
<dbReference type="InterPro" id="IPR016153">
    <property type="entry name" value="Heat_shock_Hsp33_N"/>
</dbReference>
<organism evidence="7 8">
    <name type="scientific">Apilactobacillus xinyiensis</name>
    <dbReference type="NCBI Taxonomy" id="2841032"/>
    <lineage>
        <taxon>Bacteria</taxon>
        <taxon>Bacillati</taxon>
        <taxon>Bacillota</taxon>
        <taxon>Bacilli</taxon>
        <taxon>Lactobacillales</taxon>
        <taxon>Lactobacillaceae</taxon>
        <taxon>Apilactobacillus</taxon>
    </lineage>
</organism>
<dbReference type="InterPro" id="IPR000397">
    <property type="entry name" value="Heat_shock_Hsp33"/>
</dbReference>
<dbReference type="CDD" id="cd00498">
    <property type="entry name" value="Hsp33"/>
    <property type="match status" value="1"/>
</dbReference>
<dbReference type="PANTHER" id="PTHR30111:SF1">
    <property type="entry name" value="33 KDA CHAPERONIN"/>
    <property type="match status" value="1"/>
</dbReference>
<gene>
    <name evidence="6 7" type="primary">hslO</name>
    <name evidence="7" type="ORF">LNP07_06425</name>
</gene>
<evidence type="ECO:0000256" key="6">
    <source>
        <dbReference type="HAMAP-Rule" id="MF_00117"/>
    </source>
</evidence>
<dbReference type="PIRSF" id="PIRSF005261">
    <property type="entry name" value="Heat_shock_Hsp33"/>
    <property type="match status" value="1"/>
</dbReference>
<comment type="caution">
    <text evidence="7">The sequence shown here is derived from an EMBL/GenBank/DDBJ whole genome shotgun (WGS) entry which is preliminary data.</text>
</comment>
<dbReference type="Gene3D" id="3.90.1280.10">
    <property type="entry name" value="HSP33 redox switch-like"/>
    <property type="match status" value="1"/>
</dbReference>
<evidence type="ECO:0000256" key="3">
    <source>
        <dbReference type="ARBA" id="ARBA00023157"/>
    </source>
</evidence>
<reference evidence="7 8" key="1">
    <citation type="submission" date="2021-11" db="EMBL/GenBank/DDBJ databases">
        <title>Comparative genomics of bee honey and flower isolates.</title>
        <authorList>
            <person name="Bechtner J.D."/>
            <person name="Gallus M.K."/>
            <person name="Ehrmann M."/>
        </authorList>
    </citation>
    <scope>NUCLEOTIDE SEQUENCE [LARGE SCALE GENOMIC DNA]</scope>
    <source>
        <strain evidence="7 8">M161</strain>
    </source>
</reference>
<dbReference type="PANTHER" id="PTHR30111">
    <property type="entry name" value="33 KDA CHAPERONIN"/>
    <property type="match status" value="1"/>
</dbReference>
<dbReference type="HAMAP" id="MF_00117">
    <property type="entry name" value="HslO"/>
    <property type="match status" value="1"/>
</dbReference>
<protein>
    <recommendedName>
        <fullName evidence="6">33 kDa chaperonin</fullName>
    </recommendedName>
    <alternativeName>
        <fullName evidence="6">Heat shock protein 33 homolog</fullName>
        <shortName evidence="6">HSP33</shortName>
    </alternativeName>
</protein>
<dbReference type="SUPFAM" id="SSF118352">
    <property type="entry name" value="HSP33 redox switch-like"/>
    <property type="match status" value="1"/>
</dbReference>
<keyword evidence="5 6" id="KW-0676">Redox-active center</keyword>
<dbReference type="NCBIfam" id="NF001033">
    <property type="entry name" value="PRK00114.1"/>
    <property type="match status" value="1"/>
</dbReference>
<dbReference type="SUPFAM" id="SSF64397">
    <property type="entry name" value="Hsp33 domain"/>
    <property type="match status" value="1"/>
</dbReference>
<dbReference type="RefSeq" id="WP_248601885.1">
    <property type="nucleotide sequence ID" value="NZ_JAJIAO010000008.1"/>
</dbReference>
<dbReference type="InterPro" id="IPR016154">
    <property type="entry name" value="Heat_shock_Hsp33_C"/>
</dbReference>
<evidence type="ECO:0000256" key="2">
    <source>
        <dbReference type="ARBA" id="ARBA00022833"/>
    </source>
</evidence>
<accession>A0ABT0I359</accession>
<feature type="disulfide bond" description="Redox-active" evidence="6">
    <location>
        <begin position="238"/>
        <end position="240"/>
    </location>
</feature>
<evidence type="ECO:0000313" key="7">
    <source>
        <dbReference type="EMBL" id="MCK8625148.1"/>
    </source>
</evidence>
<comment type="PTM">
    <text evidence="6">Under oxidizing conditions two disulfide bonds are formed involving the reactive cysteines. Under reducing conditions zinc is bound to the reactive cysteines and the protein is inactive.</text>
</comment>
<keyword evidence="4 6" id="KW-0143">Chaperone</keyword>
<keyword evidence="2 6" id="KW-0862">Zinc</keyword>
<keyword evidence="8" id="KW-1185">Reference proteome</keyword>
<dbReference type="Gene3D" id="3.55.30.10">
    <property type="entry name" value="Hsp33 domain"/>
    <property type="match status" value="1"/>
</dbReference>
<comment type="function">
    <text evidence="6">Redox regulated molecular chaperone. Protects both thermally unfolding and oxidatively damaged proteins from irreversible aggregation. Plays an important role in the bacterial defense system toward oxidative stress.</text>
</comment>
<keyword evidence="1 6" id="KW-0963">Cytoplasm</keyword>
<evidence type="ECO:0000256" key="4">
    <source>
        <dbReference type="ARBA" id="ARBA00023186"/>
    </source>
</evidence>
<comment type="subcellular location">
    <subcellularLocation>
        <location evidence="6">Cytoplasm</location>
    </subcellularLocation>
</comment>
<proteinExistence type="inferred from homology"/>
<feature type="disulfide bond" description="Redox-active" evidence="6">
    <location>
        <begin position="271"/>
        <end position="274"/>
    </location>
</feature>
<evidence type="ECO:0000256" key="1">
    <source>
        <dbReference type="ARBA" id="ARBA00022490"/>
    </source>
</evidence>
<evidence type="ECO:0000313" key="8">
    <source>
        <dbReference type="Proteomes" id="UP001522905"/>
    </source>
</evidence>
<name>A0ABT0I359_9LACO</name>
<evidence type="ECO:0000256" key="5">
    <source>
        <dbReference type="ARBA" id="ARBA00023284"/>
    </source>
</evidence>
<dbReference type="Proteomes" id="UP001522905">
    <property type="component" value="Unassembled WGS sequence"/>
</dbReference>
<dbReference type="Pfam" id="PF01430">
    <property type="entry name" value="HSP33"/>
    <property type="match status" value="1"/>
</dbReference>